<dbReference type="EMBL" id="JBHTIF010000004">
    <property type="protein sequence ID" value="MFD0727099.1"/>
    <property type="molecule type" value="Genomic_DNA"/>
</dbReference>
<gene>
    <name evidence="1" type="ORF">ACFQ0E_16000</name>
</gene>
<dbReference type="Pfam" id="PF15588">
    <property type="entry name" value="Imm10"/>
    <property type="match status" value="1"/>
</dbReference>
<organism evidence="1 2">
    <name type="scientific">Lysobacter brunescens</name>
    <dbReference type="NCBI Taxonomy" id="262323"/>
    <lineage>
        <taxon>Bacteria</taxon>
        <taxon>Pseudomonadati</taxon>
        <taxon>Pseudomonadota</taxon>
        <taxon>Gammaproteobacteria</taxon>
        <taxon>Lysobacterales</taxon>
        <taxon>Lysobacteraceae</taxon>
        <taxon>Lysobacter</taxon>
    </lineage>
</organism>
<keyword evidence="2" id="KW-1185">Reference proteome</keyword>
<name>A0ABW2YKQ5_9GAMM</name>
<comment type="caution">
    <text evidence="1">The sequence shown here is derived from an EMBL/GenBank/DDBJ whole genome shotgun (WGS) entry which is preliminary data.</text>
</comment>
<dbReference type="InterPro" id="IPR028962">
    <property type="entry name" value="Imm10"/>
</dbReference>
<sequence>MAWWIVVSRTGKRASLMLPGNVIFHPAGAVSATTEDGYWQIAFADDADRPTTYLICQNAFEYDEEDRRAGMDSNYVELNDQSQSAYGGVKRVVLWRDRVFFEFVPDVADMFDLPDGLGLAFRVTDNEYANLEDLARKIFCDNIQVVE</sequence>
<accession>A0ABW2YKQ5</accession>
<protein>
    <submittedName>
        <fullName evidence="1">Imm10 family immunity protein</fullName>
    </submittedName>
</protein>
<evidence type="ECO:0000313" key="1">
    <source>
        <dbReference type="EMBL" id="MFD0727099.1"/>
    </source>
</evidence>
<reference evidence="2" key="1">
    <citation type="journal article" date="2019" name="Int. J. Syst. Evol. Microbiol.">
        <title>The Global Catalogue of Microorganisms (GCM) 10K type strain sequencing project: providing services to taxonomists for standard genome sequencing and annotation.</title>
        <authorList>
            <consortium name="The Broad Institute Genomics Platform"/>
            <consortium name="The Broad Institute Genome Sequencing Center for Infectious Disease"/>
            <person name="Wu L."/>
            <person name="Ma J."/>
        </authorList>
    </citation>
    <scope>NUCLEOTIDE SEQUENCE [LARGE SCALE GENOMIC DNA]</scope>
    <source>
        <strain evidence="2">CCUG 55585</strain>
    </source>
</reference>
<proteinExistence type="predicted"/>
<evidence type="ECO:0000313" key="2">
    <source>
        <dbReference type="Proteomes" id="UP001597110"/>
    </source>
</evidence>
<dbReference type="RefSeq" id="WP_386825532.1">
    <property type="nucleotide sequence ID" value="NZ_JBHTIF010000004.1"/>
</dbReference>
<dbReference type="Proteomes" id="UP001597110">
    <property type="component" value="Unassembled WGS sequence"/>
</dbReference>